<feature type="transmembrane region" description="Helical" evidence="12">
    <location>
        <begin position="513"/>
        <end position="532"/>
    </location>
</feature>
<feature type="transmembrane region" description="Helical" evidence="12">
    <location>
        <begin position="614"/>
        <end position="637"/>
    </location>
</feature>
<keyword evidence="5" id="KW-0808">Transferase</keyword>
<feature type="transmembrane region" description="Helical" evidence="12">
    <location>
        <begin position="649"/>
        <end position="668"/>
    </location>
</feature>
<feature type="non-terminal residue" evidence="13">
    <location>
        <position position="703"/>
    </location>
</feature>
<dbReference type="PANTHER" id="PTHR48043:SF23">
    <property type="entry name" value="UDP-GLUCURONOSYLTRANSFERASE"/>
    <property type="match status" value="1"/>
</dbReference>
<keyword evidence="8 12" id="KW-1133">Transmembrane helix</keyword>
<feature type="transmembrane region" description="Helical" evidence="12">
    <location>
        <begin position="481"/>
        <end position="507"/>
    </location>
</feature>
<evidence type="ECO:0000256" key="2">
    <source>
        <dbReference type="ARBA" id="ARBA00009995"/>
    </source>
</evidence>
<dbReference type="InterPro" id="IPR050271">
    <property type="entry name" value="UDP-glycosyltransferase"/>
</dbReference>
<keyword evidence="4" id="KW-0328">Glycosyltransferase</keyword>
<evidence type="ECO:0000256" key="11">
    <source>
        <dbReference type="SAM" id="MobiDB-lite"/>
    </source>
</evidence>
<dbReference type="PANTHER" id="PTHR48043">
    <property type="entry name" value="EG:EG0003.4 PROTEIN-RELATED"/>
    <property type="match status" value="1"/>
</dbReference>
<evidence type="ECO:0000313" key="14">
    <source>
        <dbReference type="Proteomes" id="UP001177023"/>
    </source>
</evidence>
<protein>
    <recommendedName>
        <fullName evidence="3">glucuronosyltransferase</fullName>
        <ecNumber evidence="3">2.4.1.17</ecNumber>
    </recommendedName>
</protein>
<accession>A0AA36CN58</accession>
<gene>
    <name evidence="13" type="ORF">MSPICULIGERA_LOCUS10273</name>
</gene>
<dbReference type="Gene3D" id="1.20.1250.20">
    <property type="entry name" value="MFS general substrate transporter like domains"/>
    <property type="match status" value="1"/>
</dbReference>
<evidence type="ECO:0000256" key="5">
    <source>
        <dbReference type="ARBA" id="ARBA00022679"/>
    </source>
</evidence>
<keyword evidence="9 12" id="KW-0472">Membrane</keyword>
<evidence type="ECO:0000256" key="10">
    <source>
        <dbReference type="ARBA" id="ARBA00047475"/>
    </source>
</evidence>
<evidence type="ECO:0000313" key="13">
    <source>
        <dbReference type="EMBL" id="CAJ0571875.1"/>
    </source>
</evidence>
<dbReference type="EC" id="2.4.1.17" evidence="3"/>
<keyword evidence="14" id="KW-1185">Reference proteome</keyword>
<evidence type="ECO:0000256" key="7">
    <source>
        <dbReference type="ARBA" id="ARBA00022729"/>
    </source>
</evidence>
<evidence type="ECO:0000256" key="12">
    <source>
        <dbReference type="SAM" id="Phobius"/>
    </source>
</evidence>
<dbReference type="Proteomes" id="UP001177023">
    <property type="component" value="Unassembled WGS sequence"/>
</dbReference>
<evidence type="ECO:0000256" key="6">
    <source>
        <dbReference type="ARBA" id="ARBA00022692"/>
    </source>
</evidence>
<evidence type="ECO:0000256" key="4">
    <source>
        <dbReference type="ARBA" id="ARBA00022676"/>
    </source>
</evidence>
<keyword evidence="6 12" id="KW-0812">Transmembrane</keyword>
<dbReference type="SUPFAM" id="SSF103473">
    <property type="entry name" value="MFS general substrate transporter"/>
    <property type="match status" value="1"/>
</dbReference>
<evidence type="ECO:0000256" key="8">
    <source>
        <dbReference type="ARBA" id="ARBA00022989"/>
    </source>
</evidence>
<reference evidence="13" key="1">
    <citation type="submission" date="2023-06" db="EMBL/GenBank/DDBJ databases">
        <authorList>
            <person name="Delattre M."/>
        </authorList>
    </citation>
    <scope>NUCLEOTIDE SEQUENCE</scope>
    <source>
        <strain evidence="13">AF72</strain>
    </source>
</reference>
<dbReference type="SUPFAM" id="SSF53756">
    <property type="entry name" value="UDP-Glycosyltransferase/glycogen phosphorylase"/>
    <property type="match status" value="1"/>
</dbReference>
<feature type="region of interest" description="Disordered" evidence="11">
    <location>
        <begin position="677"/>
        <end position="703"/>
    </location>
</feature>
<name>A0AA36CN58_9BILA</name>
<comment type="subcellular location">
    <subcellularLocation>
        <location evidence="1">Membrane</location>
        <topology evidence="1">Single-pass membrane protein</topology>
    </subcellularLocation>
</comment>
<dbReference type="CDD" id="cd03784">
    <property type="entry name" value="GT1_Gtf-like"/>
    <property type="match status" value="1"/>
</dbReference>
<dbReference type="EMBL" id="CATQJA010002585">
    <property type="protein sequence ID" value="CAJ0571875.1"/>
    <property type="molecule type" value="Genomic_DNA"/>
</dbReference>
<dbReference type="GO" id="GO:0016020">
    <property type="term" value="C:membrane"/>
    <property type="evidence" value="ECO:0007669"/>
    <property type="project" value="UniProtKB-SubCell"/>
</dbReference>
<dbReference type="InterPro" id="IPR002213">
    <property type="entry name" value="UDP_glucos_trans"/>
</dbReference>
<organism evidence="13 14">
    <name type="scientific">Mesorhabditis spiculigera</name>
    <dbReference type="NCBI Taxonomy" id="96644"/>
    <lineage>
        <taxon>Eukaryota</taxon>
        <taxon>Metazoa</taxon>
        <taxon>Ecdysozoa</taxon>
        <taxon>Nematoda</taxon>
        <taxon>Chromadorea</taxon>
        <taxon>Rhabditida</taxon>
        <taxon>Rhabditina</taxon>
        <taxon>Rhabditomorpha</taxon>
        <taxon>Rhabditoidea</taxon>
        <taxon>Rhabditidae</taxon>
        <taxon>Mesorhabditinae</taxon>
        <taxon>Mesorhabditis</taxon>
    </lineage>
</organism>
<proteinExistence type="inferred from homology"/>
<feature type="transmembrane region" description="Helical" evidence="12">
    <location>
        <begin position="579"/>
        <end position="602"/>
    </location>
</feature>
<feature type="transmembrane region" description="Helical" evidence="12">
    <location>
        <begin position="553"/>
        <end position="573"/>
    </location>
</feature>
<evidence type="ECO:0000256" key="9">
    <source>
        <dbReference type="ARBA" id="ARBA00023136"/>
    </source>
</evidence>
<comment type="similarity">
    <text evidence="2">Belongs to the UDP-glycosyltransferase family.</text>
</comment>
<dbReference type="FunFam" id="3.40.50.2000:FF:000038">
    <property type="entry name" value="UDP-GlucuronosylTransferase"/>
    <property type="match status" value="1"/>
</dbReference>
<evidence type="ECO:0000256" key="3">
    <source>
        <dbReference type="ARBA" id="ARBA00012544"/>
    </source>
</evidence>
<comment type="caution">
    <text evidence="13">The sequence shown here is derived from an EMBL/GenBank/DDBJ whole genome shotgun (WGS) entry which is preliminary data.</text>
</comment>
<sequence>MGRLADILVEEEFDVTVLQPSLTMDLVSIKDVQKAKLVTVPQAPGVNEGWAKTWSQFRNPWVHEPQFVKLLASAGHFATQCNYTIQQTDIIEQLKAEKFDVCLTEMFDHCGIVLMNLLGCKSKIITASTVSMESINPHIGVPNIYSYVPISVAKGTDKMNLKTKIGSIITMLGLRYYYYQFRKEMDKVIGYNFGAEHQLTADLVGESDLLFANSHPALDFAKPSLEKIIDIGGISLPTPKPLDQEWKDLVAKRKKTVFVSFGSVARSIWMPVEWRDSILDAMKQFPDVTFIWKYEKPEDNFTASAPNVKLTAWGPQLDLLASGKIDLFVSHGGLGSVYETSLSGVPAIFVPLFADQFRNAYMCQAKGFAEVATKDRLIDTKFLVDMLGKMLNDDKYKTSAMETARRMKSRPFSSRELFVKWTKFAASEGRLDFLDPAGRKMGFFEYFSLDVVAIFLSAITVVLLVVYLIAISPLKLIKTPVIIATWAACCGYYFAVEFAIAFSIVYYAQALHYSISTGGIFAMIALILLLLIKILTGQLSDKLHHISELTRMRIFNSVALFGSSVFFIIASFWEPNGSWMDIAVIVLPVCILGVHSGGYPKCVVIVAKQHSPTVFAYMQLLGCAILVAGSFVVPAMTPTGSHQEWAQVFRIYAAVLVVSNMIFCYWASAEPCEWTKAKPEQADVEAPPPSQQSRRPSETGSTK</sequence>
<evidence type="ECO:0000256" key="1">
    <source>
        <dbReference type="ARBA" id="ARBA00004167"/>
    </source>
</evidence>
<dbReference type="AlphaFoldDB" id="A0AA36CN58"/>
<comment type="catalytic activity">
    <reaction evidence="10">
        <text>glucuronate acceptor + UDP-alpha-D-glucuronate = acceptor beta-D-glucuronoside + UDP + H(+)</text>
        <dbReference type="Rhea" id="RHEA:21032"/>
        <dbReference type="ChEBI" id="CHEBI:15378"/>
        <dbReference type="ChEBI" id="CHEBI:58052"/>
        <dbReference type="ChEBI" id="CHEBI:58223"/>
        <dbReference type="ChEBI" id="CHEBI:132367"/>
        <dbReference type="ChEBI" id="CHEBI:132368"/>
        <dbReference type="EC" id="2.4.1.17"/>
    </reaction>
</comment>
<dbReference type="Gene3D" id="3.40.50.2000">
    <property type="entry name" value="Glycogen Phosphorylase B"/>
    <property type="match status" value="1"/>
</dbReference>
<dbReference type="InterPro" id="IPR036259">
    <property type="entry name" value="MFS_trans_sf"/>
</dbReference>
<keyword evidence="7" id="KW-0732">Signal</keyword>
<dbReference type="GO" id="GO:0015020">
    <property type="term" value="F:glucuronosyltransferase activity"/>
    <property type="evidence" value="ECO:0007669"/>
    <property type="project" value="UniProtKB-EC"/>
</dbReference>
<dbReference type="Pfam" id="PF00201">
    <property type="entry name" value="UDPGT"/>
    <property type="match status" value="1"/>
</dbReference>
<feature type="transmembrane region" description="Helical" evidence="12">
    <location>
        <begin position="446"/>
        <end position="469"/>
    </location>
</feature>